<reference evidence="14 15" key="1">
    <citation type="submission" date="2020-02" db="EMBL/GenBank/DDBJ databases">
        <authorList>
            <person name="Zheng R.K."/>
            <person name="Sun C.M."/>
        </authorList>
    </citation>
    <scope>NUCLEOTIDE SEQUENCE [LARGE SCALE GENOMIC DNA]</scope>
    <source>
        <strain evidence="15">rifampicinis</strain>
    </source>
</reference>
<evidence type="ECO:0000256" key="3">
    <source>
        <dbReference type="ARBA" id="ARBA00022448"/>
    </source>
</evidence>
<protein>
    <submittedName>
        <fullName evidence="14">Cytochrome b/b6 domain-containing protein</fullName>
    </submittedName>
</protein>
<evidence type="ECO:0000313" key="15">
    <source>
        <dbReference type="Proteomes" id="UP000594468"/>
    </source>
</evidence>
<dbReference type="InterPro" id="IPR018247">
    <property type="entry name" value="EF_Hand_1_Ca_BS"/>
</dbReference>
<gene>
    <name evidence="14" type="ORF">G4Y79_16845</name>
</gene>
<dbReference type="PANTHER" id="PTHR30485:SF1">
    <property type="entry name" value="CYTOCHROME YDHU-RELATED"/>
    <property type="match status" value="1"/>
</dbReference>
<comment type="subcellular location">
    <subcellularLocation>
        <location evidence="1">Cell membrane</location>
        <topology evidence="1">Multi-pass membrane protein</topology>
    </subcellularLocation>
</comment>
<evidence type="ECO:0000256" key="9">
    <source>
        <dbReference type="ARBA" id="ARBA00022989"/>
    </source>
</evidence>
<evidence type="ECO:0000256" key="7">
    <source>
        <dbReference type="ARBA" id="ARBA00022723"/>
    </source>
</evidence>
<evidence type="ECO:0000256" key="1">
    <source>
        <dbReference type="ARBA" id="ARBA00004651"/>
    </source>
</evidence>
<feature type="transmembrane region" description="Helical" evidence="12">
    <location>
        <begin position="696"/>
        <end position="721"/>
    </location>
</feature>
<evidence type="ECO:0000256" key="8">
    <source>
        <dbReference type="ARBA" id="ARBA00022982"/>
    </source>
</evidence>
<dbReference type="GO" id="GO:0022904">
    <property type="term" value="P:respiratory electron transport chain"/>
    <property type="evidence" value="ECO:0007669"/>
    <property type="project" value="InterPro"/>
</dbReference>
<evidence type="ECO:0000256" key="6">
    <source>
        <dbReference type="ARBA" id="ARBA00022692"/>
    </source>
</evidence>
<evidence type="ECO:0000256" key="11">
    <source>
        <dbReference type="ARBA" id="ARBA00023136"/>
    </source>
</evidence>
<dbReference type="SUPFAM" id="SSF81342">
    <property type="entry name" value="Transmembrane di-heme cytochromes"/>
    <property type="match status" value="1"/>
</dbReference>
<organism evidence="14 15">
    <name type="scientific">Phototrophicus methaneseepsis</name>
    <dbReference type="NCBI Taxonomy" id="2710758"/>
    <lineage>
        <taxon>Bacteria</taxon>
        <taxon>Bacillati</taxon>
        <taxon>Chloroflexota</taxon>
        <taxon>Candidatus Thermofontia</taxon>
        <taxon>Phototrophicales</taxon>
        <taxon>Phototrophicaceae</taxon>
        <taxon>Phototrophicus</taxon>
    </lineage>
</organism>
<feature type="transmembrane region" description="Helical" evidence="12">
    <location>
        <begin position="814"/>
        <end position="834"/>
    </location>
</feature>
<dbReference type="RefSeq" id="WP_195169429.1">
    <property type="nucleotide sequence ID" value="NZ_CP062983.1"/>
</dbReference>
<keyword evidence="5" id="KW-0349">Heme</keyword>
<sequence>MIRLNKTFRTPALLTIFGIVFIAVALYLMAGASRIVAQDNPLHPTFALLDTDGNAVIETGNSVSTIQTCGSCHDADFIASHSVHADVGLSLIGRDTYRDWQISNGLYGGWDPIHYDYLSEDDLDLDGWIQTYGLRHAGGGPVADVGIEMNCFLCHLEQPSNEARINELVAGNYTWASTATLANTGIVTDSDAGWQWNADAFNDDGQLLEEYITVSSPSNANCGQCHGIVHGNAQEPLVFEPEDTSQWHTLITGQLYSPQRISNSGMNIANKDDMARSWDVHAERVVNCIDCHYSLNNPVFFVESNASRPEHLTFDPRRMDINEFLTRPLHQFANGGSEYDEVFPAFTRSTRTCTSCHDVVSTHNWLPYAERHTEALACETCHIPELTAPALESADWTVLNTDGSAVFTYRGIEGEDSSALLTGYKPVILPQEQGDNVVLAPYNLITSWYWVYGDSRQPVPMEALQAAWLDNSAYAEDIIALFDANADGRIDVEELVIDSDEKANLIAERLAEQGYEDAQIAGDVEAYSIHHNVTYGEWAISSCETCHSDDSLLAAPMVISNRTPGSIEPTFINSDNAKLNGTLSINDNGMLMYDPSFDTEPANFYIMGKSNVSIIDWIGVLLFLGSLAGVMLHAGLRYLAARRVSAPSEPELREVYMYTIYERQWHWLQTVVIFGLIFTGLVIHKPDMFGMFSFRYIVLIHNALAIILVINAALAAFYHFVSGEIQQFLPKPVGFFDKMFAQARYYLWGIFHNEPHPFEKTRDAKMNPIQQLTYFGLLNVLLPLQVLTGIAMWGAQQWPEVTASLGGLPFLAPFHSLIAWLLATFIVVHVYMTTTGHTPLANIRAMIFGWDEVETHEAESHTTESTGATS</sequence>
<name>A0A7S8E6N9_9CHLR</name>
<dbReference type="GO" id="GO:0005506">
    <property type="term" value="F:iron ion binding"/>
    <property type="evidence" value="ECO:0007669"/>
    <property type="project" value="InterPro"/>
</dbReference>
<proteinExistence type="inferred from homology"/>
<evidence type="ECO:0000313" key="14">
    <source>
        <dbReference type="EMBL" id="QPC81356.1"/>
    </source>
</evidence>
<keyword evidence="15" id="KW-1185">Reference proteome</keyword>
<dbReference type="PANTHER" id="PTHR30485">
    <property type="entry name" value="NI/FE-HYDROGENASE 1 B-TYPE CYTOCHROME SUBUNIT"/>
    <property type="match status" value="1"/>
</dbReference>
<dbReference type="Gene3D" id="1.20.950.20">
    <property type="entry name" value="Transmembrane di-heme cytochromes, Chain C"/>
    <property type="match status" value="1"/>
</dbReference>
<dbReference type="PROSITE" id="PS00018">
    <property type="entry name" value="EF_HAND_1"/>
    <property type="match status" value="1"/>
</dbReference>
<dbReference type="Proteomes" id="UP000594468">
    <property type="component" value="Chromosome"/>
</dbReference>
<keyword evidence="4" id="KW-1003">Cell membrane</keyword>
<dbReference type="InterPro" id="IPR016174">
    <property type="entry name" value="Di-haem_cyt_TM"/>
</dbReference>
<keyword evidence="6 12" id="KW-0812">Transmembrane</keyword>
<keyword evidence="8" id="KW-0249">Electron transport</keyword>
<accession>A0A7S8E6N9</accession>
<dbReference type="Pfam" id="PF01292">
    <property type="entry name" value="Ni_hydr_CYTB"/>
    <property type="match status" value="1"/>
</dbReference>
<evidence type="ECO:0000256" key="10">
    <source>
        <dbReference type="ARBA" id="ARBA00023004"/>
    </source>
</evidence>
<feature type="transmembrane region" description="Helical" evidence="12">
    <location>
        <begin position="617"/>
        <end position="636"/>
    </location>
</feature>
<dbReference type="InterPro" id="IPR000516">
    <property type="entry name" value="Ni-dep_Hydgase_cyt-B"/>
</dbReference>
<dbReference type="SUPFAM" id="SSF48695">
    <property type="entry name" value="Multiheme cytochromes"/>
    <property type="match status" value="1"/>
</dbReference>
<dbReference type="InterPro" id="IPR011577">
    <property type="entry name" value="Cyt_b561_bac/Ni-Hgenase"/>
</dbReference>
<dbReference type="GO" id="GO:0020037">
    <property type="term" value="F:heme binding"/>
    <property type="evidence" value="ECO:0007669"/>
    <property type="project" value="TreeGrafter"/>
</dbReference>
<dbReference type="KEGG" id="pmet:G4Y79_16845"/>
<dbReference type="PROSITE" id="PS50222">
    <property type="entry name" value="EF_HAND_2"/>
    <property type="match status" value="1"/>
</dbReference>
<evidence type="ECO:0000256" key="12">
    <source>
        <dbReference type="SAM" id="Phobius"/>
    </source>
</evidence>
<feature type="transmembrane region" description="Helical" evidence="12">
    <location>
        <begin position="665"/>
        <end position="684"/>
    </location>
</feature>
<keyword evidence="10" id="KW-0408">Iron</keyword>
<dbReference type="AlphaFoldDB" id="A0A7S8E6N9"/>
<dbReference type="GO" id="GO:0005509">
    <property type="term" value="F:calcium ion binding"/>
    <property type="evidence" value="ECO:0007669"/>
    <property type="project" value="InterPro"/>
</dbReference>
<evidence type="ECO:0000259" key="13">
    <source>
        <dbReference type="PROSITE" id="PS50222"/>
    </source>
</evidence>
<comment type="similarity">
    <text evidence="2">Belongs to the HupC/HyaC/HydC family.</text>
</comment>
<keyword evidence="11 12" id="KW-0472">Membrane</keyword>
<dbReference type="InterPro" id="IPR036280">
    <property type="entry name" value="Multihaem_cyt_sf"/>
</dbReference>
<dbReference type="InterPro" id="IPR051542">
    <property type="entry name" value="Hydrogenase_cytochrome"/>
</dbReference>
<keyword evidence="9 12" id="KW-1133">Transmembrane helix</keyword>
<dbReference type="EMBL" id="CP062983">
    <property type="protein sequence ID" value="QPC81356.1"/>
    <property type="molecule type" value="Genomic_DNA"/>
</dbReference>
<dbReference type="InterPro" id="IPR002048">
    <property type="entry name" value="EF_hand_dom"/>
</dbReference>
<keyword evidence="7" id="KW-0479">Metal-binding</keyword>
<dbReference type="GO" id="GO:0005886">
    <property type="term" value="C:plasma membrane"/>
    <property type="evidence" value="ECO:0007669"/>
    <property type="project" value="UniProtKB-SubCell"/>
</dbReference>
<dbReference type="PRINTS" id="PR00161">
    <property type="entry name" value="NIHGNASECYTB"/>
</dbReference>
<keyword evidence="3" id="KW-0813">Transport</keyword>
<dbReference type="GO" id="GO:0009055">
    <property type="term" value="F:electron transfer activity"/>
    <property type="evidence" value="ECO:0007669"/>
    <property type="project" value="InterPro"/>
</dbReference>
<feature type="transmembrane region" description="Helical" evidence="12">
    <location>
        <begin position="772"/>
        <end position="794"/>
    </location>
</feature>
<evidence type="ECO:0000256" key="5">
    <source>
        <dbReference type="ARBA" id="ARBA00022617"/>
    </source>
</evidence>
<evidence type="ECO:0000256" key="4">
    <source>
        <dbReference type="ARBA" id="ARBA00022475"/>
    </source>
</evidence>
<feature type="transmembrane region" description="Helical" evidence="12">
    <location>
        <begin position="12"/>
        <end position="30"/>
    </location>
</feature>
<evidence type="ECO:0000256" key="2">
    <source>
        <dbReference type="ARBA" id="ARBA00008622"/>
    </source>
</evidence>
<feature type="domain" description="EF-hand" evidence="13">
    <location>
        <begin position="470"/>
        <end position="505"/>
    </location>
</feature>